<keyword evidence="1" id="KW-0118">Viral capsid assembly</keyword>
<keyword evidence="2" id="KW-1171">Viral genome ejection through host cell envelope</keyword>
<accession>X4Y7Q7</accession>
<keyword evidence="1" id="KW-1188">Viral release from host cell</keyword>
<dbReference type="KEGG" id="vg:19526886"/>
<evidence type="ECO:0000313" key="6">
    <source>
        <dbReference type="Proteomes" id="UP000019789"/>
    </source>
</evidence>
<dbReference type="RefSeq" id="YP_009035071.1">
    <property type="nucleotide sequence ID" value="NC_024203.1"/>
</dbReference>
<evidence type="ECO:0008006" key="7">
    <source>
        <dbReference type="Google" id="ProtNLM"/>
    </source>
</evidence>
<dbReference type="Proteomes" id="UP000019789">
    <property type="component" value="Segment"/>
</dbReference>
<keyword evidence="2" id="KW-1160">Virus entry into host cell</keyword>
<evidence type="ECO:0000256" key="3">
    <source>
        <dbReference type="ARBA" id="ARBA00023219"/>
    </source>
</evidence>
<keyword evidence="3" id="KW-0231">Viral genome packaging</keyword>
<protein>
    <recommendedName>
        <fullName evidence="7">Portal protein</fullName>
    </recommendedName>
</protein>
<dbReference type="Pfam" id="PF04860">
    <property type="entry name" value="Phage_portal"/>
    <property type="match status" value="1"/>
</dbReference>
<organism evidence="5 6">
    <name type="scientific">Lactococcus phage P092</name>
    <dbReference type="NCBI Taxonomy" id="1476887"/>
    <lineage>
        <taxon>Viruses</taxon>
        <taxon>Duplodnaviria</taxon>
        <taxon>Heunggongvirae</taxon>
        <taxon>Uroviricota</taxon>
        <taxon>Caudoviricetes</taxon>
        <taxon>Nevevirus</taxon>
        <taxon>Nevevirus P092</taxon>
    </lineage>
</organism>
<evidence type="ECO:0000256" key="1">
    <source>
        <dbReference type="ARBA" id="ARBA00022950"/>
    </source>
</evidence>
<dbReference type="EMBL" id="KJ489011">
    <property type="protein sequence ID" value="AHV83051.1"/>
    <property type="molecule type" value="Genomic_DNA"/>
</dbReference>
<name>X4Y7Q7_9CAUD</name>
<sequence>MKNYNSLIHSVNVFDSSIDNGLSNGGFTIGGAGYNSPSSNFLSGINKFNKTDLLKSLISRIAVDVSMVDFKHIKIDQSTGNQSNVDSNLIEAMTVSANIDQTGRAFIFDLAWSLLEEGYVAAVPVDTETDLNDNGSYEINSLRVGKIMQWYPKHVRVRVYDQNDGIYKDVVMSKRQVVIIESPFVNTLRDTNQTLDLLQRKIKLMNQQDSNAASGKLNGFLQAPYSTRSTARRTQFTKRLQDIEQQMSNSKYGLAGLDANEKYIGTGGGLANNLLEDIQKLKQDFYDQTGVTANIVNGTASEEEFNVYYRRSIDPILTAIVEGFNRIFLTKTARSQGQKIIYYRDPFRMASVDKLANAADLFARNAIVSPNELRAFLGMPPHPDPNADKLYNRNIGDKNLAGGTSTVGQDNSQDGSTNKTETTVDDTPYPT</sequence>
<evidence type="ECO:0000313" key="5">
    <source>
        <dbReference type="EMBL" id="AHV83051.1"/>
    </source>
</evidence>
<gene>
    <name evidence="5" type="ORF">P092_0010</name>
</gene>
<proteinExistence type="predicted"/>
<feature type="compositionally biased region" description="Polar residues" evidence="4">
    <location>
        <begin position="402"/>
        <end position="421"/>
    </location>
</feature>
<keyword evidence="2" id="KW-1162">Viral penetration into host cytoplasm</keyword>
<feature type="region of interest" description="Disordered" evidence="4">
    <location>
        <begin position="384"/>
        <end position="431"/>
    </location>
</feature>
<evidence type="ECO:0000256" key="2">
    <source>
        <dbReference type="ARBA" id="ARBA00023009"/>
    </source>
</evidence>
<evidence type="ECO:0000256" key="4">
    <source>
        <dbReference type="SAM" id="MobiDB-lite"/>
    </source>
</evidence>
<reference evidence="5 6" key="1">
    <citation type="submission" date="2014-02" db="EMBL/GenBank/DDBJ databases">
        <title>Complete genome sequences of four novel Lactococcus lactis phages distantly related to the rare 1706 phage species.</title>
        <authorList>
            <person name="Kot W."/>
            <person name="Neve H."/>
            <person name="Vogensen F.K."/>
            <person name="Heller K.J."/>
            <person name="Hansen L.H."/>
        </authorList>
    </citation>
    <scope>NUCLEOTIDE SEQUENCE [LARGE SCALE GENOMIC DNA]</scope>
</reference>
<keyword evidence="6" id="KW-1185">Reference proteome</keyword>
<dbReference type="InterPro" id="IPR006944">
    <property type="entry name" value="Phage/GTA_portal"/>
</dbReference>
<dbReference type="GeneID" id="19526886"/>